<accession>A0A9D2WP00</accession>
<dbReference type="EMBL" id="LSRS01000005">
    <property type="protein sequence ID" value="KAF1084423.1"/>
    <property type="molecule type" value="Genomic_DNA"/>
</dbReference>
<reference evidence="1" key="1">
    <citation type="submission" date="2016-02" db="EMBL/GenBank/DDBJ databases">
        <title>Draft Genome Sequence of Sporotomaculum syntrophicum Strain FB, a Syntrophic Benzoate Degrader.</title>
        <authorList>
            <person name="Nobu M.K."/>
            <person name="Narihiro T."/>
            <person name="Qiu Y.-L."/>
            <person name="Ohashi A."/>
            <person name="Liu W.-T."/>
            <person name="Yuji S."/>
        </authorList>
    </citation>
    <scope>NUCLEOTIDE SEQUENCE</scope>
    <source>
        <strain evidence="1">FB</strain>
    </source>
</reference>
<dbReference type="Gene3D" id="3.20.20.140">
    <property type="entry name" value="Metal-dependent hydrolases"/>
    <property type="match status" value="1"/>
</dbReference>
<dbReference type="Proteomes" id="UP000798488">
    <property type="component" value="Unassembled WGS sequence"/>
</dbReference>
<name>A0A9D2WP00_9FIRM</name>
<evidence type="ECO:0000313" key="2">
    <source>
        <dbReference type="Proteomes" id="UP000798488"/>
    </source>
</evidence>
<dbReference type="AlphaFoldDB" id="A0A9D2WP00"/>
<proteinExistence type="predicted"/>
<keyword evidence="2" id="KW-1185">Reference proteome</keyword>
<protein>
    <submittedName>
        <fullName evidence="1">Uncharacterized protein</fullName>
    </submittedName>
</protein>
<sequence>MKYDCVVGVEVYNKGDRYPDGRELWDKINCIGDRMLWGYSNTDDHNGFYAGKNYQFILMTELTETALKIAMQEGAFYFCYEPGGTGTVNVPTITRINVDTNTITIQGANISRIDWVAEARKIWTGHTFNYNSFSGKFVRAELINNNGITYTQPFSFTAQSNKN</sequence>
<comment type="caution">
    <text evidence="1">The sequence shown here is derived from an EMBL/GenBank/DDBJ whole genome shotgun (WGS) entry which is preliminary data.</text>
</comment>
<organism evidence="1 2">
    <name type="scientific">Sporotomaculum syntrophicum</name>
    <dbReference type="NCBI Taxonomy" id="182264"/>
    <lineage>
        <taxon>Bacteria</taxon>
        <taxon>Bacillati</taxon>
        <taxon>Bacillota</taxon>
        <taxon>Clostridia</taxon>
        <taxon>Eubacteriales</taxon>
        <taxon>Desulfallaceae</taxon>
        <taxon>Sporotomaculum</taxon>
    </lineage>
</organism>
<evidence type="ECO:0000313" key="1">
    <source>
        <dbReference type="EMBL" id="KAF1084423.1"/>
    </source>
</evidence>
<gene>
    <name evidence="1" type="ORF">SPSYN_02200</name>
</gene>